<keyword evidence="10" id="KW-0624">Polysaccharide degradation</keyword>
<keyword evidence="8 17" id="KW-0326">Glycosidase</keyword>
<dbReference type="GO" id="GO:0009251">
    <property type="term" value="P:glucan catabolic process"/>
    <property type="evidence" value="ECO:0007669"/>
    <property type="project" value="TreeGrafter"/>
</dbReference>
<evidence type="ECO:0000256" key="8">
    <source>
        <dbReference type="ARBA" id="ARBA00023295"/>
    </source>
</evidence>
<keyword evidence="4" id="KW-0732">Signal</keyword>
<dbReference type="Pfam" id="PF00150">
    <property type="entry name" value="Cellulase"/>
    <property type="match status" value="1"/>
</dbReference>
<keyword evidence="3" id="KW-0964">Secreted</keyword>
<dbReference type="GO" id="GO:0005576">
    <property type="term" value="C:extracellular region"/>
    <property type="evidence" value="ECO:0007669"/>
    <property type="project" value="UniProtKB-SubCell"/>
</dbReference>
<evidence type="ECO:0000313" key="20">
    <source>
        <dbReference type="Proteomes" id="UP000243515"/>
    </source>
</evidence>
<dbReference type="PANTHER" id="PTHR31297:SF39">
    <property type="entry name" value="GLUCAN ENDO-1,6-BETA-GLUCOSIDASE B"/>
    <property type="match status" value="1"/>
</dbReference>
<dbReference type="InterPro" id="IPR001547">
    <property type="entry name" value="Glyco_hydro_5"/>
</dbReference>
<dbReference type="GO" id="GO:0009986">
    <property type="term" value="C:cell surface"/>
    <property type="evidence" value="ECO:0007669"/>
    <property type="project" value="TreeGrafter"/>
</dbReference>
<evidence type="ECO:0000256" key="1">
    <source>
        <dbReference type="ARBA" id="ARBA00004613"/>
    </source>
</evidence>
<evidence type="ECO:0000256" key="7">
    <source>
        <dbReference type="ARBA" id="ARBA00023277"/>
    </source>
</evidence>
<gene>
    <name evidence="19" type="ORF">Egran_05823</name>
</gene>
<keyword evidence="7" id="KW-0119">Carbohydrate metabolism</keyword>
<evidence type="ECO:0000256" key="10">
    <source>
        <dbReference type="ARBA" id="ARBA00023326"/>
    </source>
</evidence>
<dbReference type="FunFam" id="3.20.20.80:FF:000269">
    <property type="entry name" value="Probable glucan endo-1,6-beta-glucosidase B"/>
    <property type="match status" value="1"/>
</dbReference>
<dbReference type="EC" id="3.2.1.75" evidence="13"/>
<evidence type="ECO:0000259" key="18">
    <source>
        <dbReference type="Pfam" id="PF00150"/>
    </source>
</evidence>
<evidence type="ECO:0000256" key="11">
    <source>
        <dbReference type="ARBA" id="ARBA00036633"/>
    </source>
</evidence>
<evidence type="ECO:0000256" key="9">
    <source>
        <dbReference type="ARBA" id="ARBA00023316"/>
    </source>
</evidence>
<accession>A0A232LQJ7</accession>
<evidence type="ECO:0000313" key="19">
    <source>
        <dbReference type="EMBL" id="OXV06409.1"/>
    </source>
</evidence>
<keyword evidence="6" id="KW-0325">Glycoprotein</keyword>
<comment type="catalytic activity">
    <reaction evidence="11">
        <text>Random hydrolysis of (1-&gt;6)-linkages in (1-&gt;6)-beta-D-glucans.</text>
        <dbReference type="EC" id="3.2.1.75"/>
    </reaction>
</comment>
<dbReference type="Gene3D" id="3.20.20.80">
    <property type="entry name" value="Glycosidases"/>
    <property type="match status" value="1"/>
</dbReference>
<keyword evidence="20" id="KW-1185">Reference proteome</keyword>
<keyword evidence="5 17" id="KW-0378">Hydrolase</keyword>
<evidence type="ECO:0000256" key="14">
    <source>
        <dbReference type="ARBA" id="ARBA00041472"/>
    </source>
</evidence>
<dbReference type="PANTHER" id="PTHR31297">
    <property type="entry name" value="GLUCAN ENDO-1,6-BETA-GLUCOSIDASE B"/>
    <property type="match status" value="1"/>
</dbReference>
<evidence type="ECO:0000256" key="17">
    <source>
        <dbReference type="RuleBase" id="RU361153"/>
    </source>
</evidence>
<dbReference type="InterPro" id="IPR050386">
    <property type="entry name" value="Glycosyl_hydrolase_5"/>
</dbReference>
<dbReference type="OrthoDB" id="1887033at2759"/>
<dbReference type="Proteomes" id="UP000243515">
    <property type="component" value="Unassembled WGS sequence"/>
</dbReference>
<evidence type="ECO:0000256" key="2">
    <source>
        <dbReference type="ARBA" id="ARBA00005641"/>
    </source>
</evidence>
<comment type="function">
    <text evidence="12">Beta-glucanases participate in the metabolism of beta-glucan, the main structural component of the cell wall. Acts on lutean, pustulan and 1,6-oligo-beta-D-glucosides.</text>
</comment>
<evidence type="ECO:0000256" key="13">
    <source>
        <dbReference type="ARBA" id="ARBA00038935"/>
    </source>
</evidence>
<evidence type="ECO:0000256" key="12">
    <source>
        <dbReference type="ARBA" id="ARBA00037628"/>
    </source>
</evidence>
<dbReference type="GO" id="GO:0004338">
    <property type="term" value="F:glucan exo-1,3-beta-glucosidase activity"/>
    <property type="evidence" value="ECO:0007669"/>
    <property type="project" value="TreeGrafter"/>
</dbReference>
<reference evidence="19 20" key="1">
    <citation type="journal article" date="2015" name="Environ. Microbiol.">
        <title>Metagenome sequence of Elaphomyces granulatus from sporocarp tissue reveals Ascomycota ectomycorrhizal fingerprints of genome expansion and a Proteobacteria-rich microbiome.</title>
        <authorList>
            <person name="Quandt C.A."/>
            <person name="Kohler A."/>
            <person name="Hesse C.N."/>
            <person name="Sharpton T.J."/>
            <person name="Martin F."/>
            <person name="Spatafora J.W."/>
        </authorList>
    </citation>
    <scope>NUCLEOTIDE SEQUENCE [LARGE SCALE GENOMIC DNA]</scope>
    <source>
        <strain evidence="19 20">OSC145934</strain>
    </source>
</reference>
<dbReference type="GO" id="GO:0046557">
    <property type="term" value="F:glucan endo-1,6-beta-glucosidase activity"/>
    <property type="evidence" value="ECO:0007669"/>
    <property type="project" value="UniProtKB-EC"/>
</dbReference>
<evidence type="ECO:0000256" key="6">
    <source>
        <dbReference type="ARBA" id="ARBA00023180"/>
    </source>
</evidence>
<dbReference type="SUPFAM" id="SSF51445">
    <property type="entry name" value="(Trans)glycosidases"/>
    <property type="match status" value="1"/>
</dbReference>
<evidence type="ECO:0000256" key="16">
    <source>
        <dbReference type="ARBA" id="ARBA00043257"/>
    </source>
</evidence>
<comment type="subcellular location">
    <subcellularLocation>
        <location evidence="1">Secreted</location>
    </subcellularLocation>
</comment>
<evidence type="ECO:0000256" key="4">
    <source>
        <dbReference type="ARBA" id="ARBA00022729"/>
    </source>
</evidence>
<evidence type="ECO:0000256" key="15">
    <source>
        <dbReference type="ARBA" id="ARBA00042025"/>
    </source>
</evidence>
<evidence type="ECO:0000256" key="3">
    <source>
        <dbReference type="ARBA" id="ARBA00022525"/>
    </source>
</evidence>
<dbReference type="EMBL" id="NPHW01005778">
    <property type="protein sequence ID" value="OXV06409.1"/>
    <property type="molecule type" value="Genomic_DNA"/>
</dbReference>
<organism evidence="19 20">
    <name type="scientific">Elaphomyces granulatus</name>
    <dbReference type="NCBI Taxonomy" id="519963"/>
    <lineage>
        <taxon>Eukaryota</taxon>
        <taxon>Fungi</taxon>
        <taxon>Dikarya</taxon>
        <taxon>Ascomycota</taxon>
        <taxon>Pezizomycotina</taxon>
        <taxon>Eurotiomycetes</taxon>
        <taxon>Eurotiomycetidae</taxon>
        <taxon>Eurotiales</taxon>
        <taxon>Elaphomycetaceae</taxon>
        <taxon>Elaphomyces</taxon>
    </lineage>
</organism>
<name>A0A232LQJ7_9EURO</name>
<dbReference type="InterPro" id="IPR017853">
    <property type="entry name" value="GH"/>
</dbReference>
<dbReference type="AlphaFoldDB" id="A0A232LQJ7"/>
<keyword evidence="9" id="KW-0961">Cell wall biogenesis/degradation</keyword>
<comment type="caution">
    <text evidence="19">The sequence shown here is derived from an EMBL/GenBank/DDBJ whole genome shotgun (WGS) entry which is preliminary data.</text>
</comment>
<evidence type="ECO:0000256" key="5">
    <source>
        <dbReference type="ARBA" id="ARBA00022801"/>
    </source>
</evidence>
<sequence length="398" mass="45329">MPGEHRDLVARDGTNLFNRNVSVVDGSGVKRWLPGVSKIRGVNLGSLFIIEPWMSNTIWNNMGCGNSASEFDCVKLLGQDKANAAWAQHWDSFITQDDIKRMTSYGLNTIRVPVGYWMREDIVDRSTEYFPEGGLAYLERLCGWASDAGLFIIIDLHGAPGAQQLNAFTGQVPAQVGFYNSNNYERALKFLEWMANMTHTNNKFRNVGMLEVVNEPSNSPDNGESVRSNYYPQAFTRIRAVEKQLGLDQSHYLHIQMMDQRWGSGDPNQYLTDKYFAAYDSHTYLKFSNTPVDQNTYITTSCNDDRSGSSPTIVGEFSMAVPDAEDWTPQWNPTLSSNKEFYQRWFAALITEYEKEVGWIFWTWKNDLGDLRWEYDAAVQAGIIPKDLQSIYNKHVCG</sequence>
<dbReference type="GO" id="GO:0071555">
    <property type="term" value="P:cell wall organization"/>
    <property type="evidence" value="ECO:0007669"/>
    <property type="project" value="UniProtKB-KW"/>
</dbReference>
<proteinExistence type="inferred from homology"/>
<protein>
    <recommendedName>
        <fullName evidence="13">glucan endo-1,6-beta-glucosidase</fullName>
        <ecNumber evidence="13">3.2.1.75</ecNumber>
    </recommendedName>
    <alternativeName>
        <fullName evidence="15">Beta-1,6-glucanase B</fullName>
    </alternativeName>
    <alternativeName>
        <fullName evidence="14">Endo-1,6-beta-D-glucanase B</fullName>
    </alternativeName>
    <alternativeName>
        <fullName evidence="16">Endo-1,6-beta-glucanase B</fullName>
    </alternativeName>
</protein>
<feature type="domain" description="Glycoside hydrolase family 5" evidence="18">
    <location>
        <begin position="86"/>
        <end position="366"/>
    </location>
</feature>
<comment type="similarity">
    <text evidence="2 17">Belongs to the glycosyl hydrolase 5 (cellulase A) family.</text>
</comment>